<dbReference type="FunFam" id="3.30.565.10:FF:000006">
    <property type="entry name" value="Sensor histidine kinase WalK"/>
    <property type="match status" value="1"/>
</dbReference>
<keyword evidence="3" id="KW-0597">Phosphoprotein</keyword>
<keyword evidence="7" id="KW-0472">Membrane</keyword>
<dbReference type="GO" id="GO:0000155">
    <property type="term" value="F:phosphorelay sensor kinase activity"/>
    <property type="evidence" value="ECO:0007669"/>
    <property type="project" value="InterPro"/>
</dbReference>
<keyword evidence="7" id="KW-0812">Transmembrane</keyword>
<feature type="transmembrane region" description="Helical" evidence="7">
    <location>
        <begin position="155"/>
        <end position="182"/>
    </location>
</feature>
<dbReference type="InterPro" id="IPR050351">
    <property type="entry name" value="BphY/WalK/GraS-like"/>
</dbReference>
<dbReference type="SUPFAM" id="SSF55874">
    <property type="entry name" value="ATPase domain of HSP90 chaperone/DNA topoisomerase II/histidine kinase"/>
    <property type="match status" value="1"/>
</dbReference>
<evidence type="ECO:0000256" key="1">
    <source>
        <dbReference type="ARBA" id="ARBA00000085"/>
    </source>
</evidence>
<dbReference type="Proteomes" id="UP000032544">
    <property type="component" value="Unassembled WGS sequence"/>
</dbReference>
<gene>
    <name evidence="9" type="ORF">LH29_04825</name>
</gene>
<feature type="domain" description="Histidine kinase" evidence="8">
    <location>
        <begin position="201"/>
        <end position="420"/>
    </location>
</feature>
<evidence type="ECO:0000256" key="6">
    <source>
        <dbReference type="ARBA" id="ARBA00023012"/>
    </source>
</evidence>
<dbReference type="CDD" id="cd00075">
    <property type="entry name" value="HATPase"/>
    <property type="match status" value="1"/>
</dbReference>
<evidence type="ECO:0000256" key="4">
    <source>
        <dbReference type="ARBA" id="ARBA00022679"/>
    </source>
</evidence>
<dbReference type="CDD" id="cd00082">
    <property type="entry name" value="HisKA"/>
    <property type="match status" value="1"/>
</dbReference>
<evidence type="ECO:0000313" key="10">
    <source>
        <dbReference type="Proteomes" id="UP000032544"/>
    </source>
</evidence>
<dbReference type="PRINTS" id="PR00344">
    <property type="entry name" value="BCTRLSENSOR"/>
</dbReference>
<dbReference type="InterPro" id="IPR005467">
    <property type="entry name" value="His_kinase_dom"/>
</dbReference>
<dbReference type="InterPro" id="IPR036097">
    <property type="entry name" value="HisK_dim/P_sf"/>
</dbReference>
<evidence type="ECO:0000256" key="2">
    <source>
        <dbReference type="ARBA" id="ARBA00012438"/>
    </source>
</evidence>
<dbReference type="InterPro" id="IPR003661">
    <property type="entry name" value="HisK_dim/P_dom"/>
</dbReference>
<keyword evidence="6" id="KW-0902">Two-component regulatory system</keyword>
<dbReference type="Gene3D" id="3.30.565.10">
    <property type="entry name" value="Histidine kinase-like ATPase, C-terminal domain"/>
    <property type="match status" value="1"/>
</dbReference>
<reference evidence="9 10" key="1">
    <citation type="submission" date="2014-09" db="EMBL/GenBank/DDBJ databases">
        <title>Draft Genome Sequence of Draconibacterium sp. JN14CK-3.</title>
        <authorList>
            <person name="Dong C."/>
            <person name="Lai Q."/>
            <person name="Shao Z."/>
        </authorList>
    </citation>
    <scope>NUCLEOTIDE SEQUENCE [LARGE SCALE GENOMIC DNA]</scope>
    <source>
        <strain evidence="9 10">JN14CK-3</strain>
    </source>
</reference>
<dbReference type="InterPro" id="IPR004358">
    <property type="entry name" value="Sig_transdc_His_kin-like_C"/>
</dbReference>
<dbReference type="GO" id="GO:0004721">
    <property type="term" value="F:phosphoprotein phosphatase activity"/>
    <property type="evidence" value="ECO:0007669"/>
    <property type="project" value="TreeGrafter"/>
</dbReference>
<dbReference type="PANTHER" id="PTHR45453">
    <property type="entry name" value="PHOSPHATE REGULON SENSOR PROTEIN PHOR"/>
    <property type="match status" value="1"/>
</dbReference>
<proteinExistence type="predicted"/>
<dbReference type="PANTHER" id="PTHR45453:SF1">
    <property type="entry name" value="PHOSPHATE REGULON SENSOR PROTEIN PHOR"/>
    <property type="match status" value="1"/>
</dbReference>
<dbReference type="InterPro" id="IPR003594">
    <property type="entry name" value="HATPase_dom"/>
</dbReference>
<dbReference type="GO" id="GO:0005886">
    <property type="term" value="C:plasma membrane"/>
    <property type="evidence" value="ECO:0007669"/>
    <property type="project" value="TreeGrafter"/>
</dbReference>
<evidence type="ECO:0000313" key="9">
    <source>
        <dbReference type="EMBL" id="KJF44771.1"/>
    </source>
</evidence>
<evidence type="ECO:0000256" key="5">
    <source>
        <dbReference type="ARBA" id="ARBA00022777"/>
    </source>
</evidence>
<dbReference type="Gene3D" id="1.10.287.130">
    <property type="match status" value="1"/>
</dbReference>
<dbReference type="STRING" id="1544798.LH29_04825"/>
<sequence length="421" mass="48296">MKTVFRKYTFLLALLIILALLATQIKWIVYSIRFQDKVFEKSVELALSETMTNLTADKPLCNKVKACVDCDSVRLKTQLTSSGVWQKIHDAIQDELKSYDIDLDFEMYVLEDGSEELKVIEAEYDKGLYYSRCMGGILGQTGYQLVVEFPSRTRFFFATAGYMFLGSVILIFLLILSLLYLLRIYNREIRIAKHTKELLNNVSHEFKTPLSSIALASNMIRKKRYGEDEQKLSSYADLISKENRKLQNLVESLLRLEAVERNEFDYNKEETSIEDVVKEAASTCEMLLNERYGRITYDFEAGNTPVFIDRLHFINVFVNLLSNAIKYSKRNPDIAISTHIENDKLVILVKDNGIGIPFKFQKYIFDKYYRVPTGDVHNAKGFGIGLAYVKQIVEAHNGTVAVESTSDEGTVFRIQLPLEKS</sequence>
<dbReference type="Pfam" id="PF00512">
    <property type="entry name" value="HisKA"/>
    <property type="match status" value="1"/>
</dbReference>
<keyword evidence="7" id="KW-1133">Transmembrane helix</keyword>
<protein>
    <recommendedName>
        <fullName evidence="2">histidine kinase</fullName>
        <ecNumber evidence="2">2.7.13.3</ecNumber>
    </recommendedName>
</protein>
<dbReference type="PROSITE" id="PS50109">
    <property type="entry name" value="HIS_KIN"/>
    <property type="match status" value="1"/>
</dbReference>
<dbReference type="OrthoDB" id="1933776at2"/>
<keyword evidence="10" id="KW-1185">Reference proteome</keyword>
<evidence type="ECO:0000259" key="8">
    <source>
        <dbReference type="PROSITE" id="PS50109"/>
    </source>
</evidence>
<dbReference type="EC" id="2.7.13.3" evidence="2"/>
<evidence type="ECO:0000256" key="3">
    <source>
        <dbReference type="ARBA" id="ARBA00022553"/>
    </source>
</evidence>
<organism evidence="9 10">
    <name type="scientific">Draconibacterium sediminis</name>
    <dbReference type="NCBI Taxonomy" id="1544798"/>
    <lineage>
        <taxon>Bacteria</taxon>
        <taxon>Pseudomonadati</taxon>
        <taxon>Bacteroidota</taxon>
        <taxon>Bacteroidia</taxon>
        <taxon>Marinilabiliales</taxon>
        <taxon>Prolixibacteraceae</taxon>
        <taxon>Draconibacterium</taxon>
    </lineage>
</organism>
<comment type="catalytic activity">
    <reaction evidence="1">
        <text>ATP + protein L-histidine = ADP + protein N-phospho-L-histidine.</text>
        <dbReference type="EC" id="2.7.13.3"/>
    </reaction>
</comment>
<keyword evidence="4" id="KW-0808">Transferase</keyword>
<keyword evidence="5" id="KW-0418">Kinase</keyword>
<dbReference type="SUPFAM" id="SSF47384">
    <property type="entry name" value="Homodimeric domain of signal transducing histidine kinase"/>
    <property type="match status" value="1"/>
</dbReference>
<dbReference type="GO" id="GO:0016036">
    <property type="term" value="P:cellular response to phosphate starvation"/>
    <property type="evidence" value="ECO:0007669"/>
    <property type="project" value="TreeGrafter"/>
</dbReference>
<dbReference type="RefSeq" id="WP_045026304.1">
    <property type="nucleotide sequence ID" value="NZ_JRHC01000001.1"/>
</dbReference>
<dbReference type="Pfam" id="PF02518">
    <property type="entry name" value="HATPase_c"/>
    <property type="match status" value="1"/>
</dbReference>
<accession>A0A0D8JE34</accession>
<evidence type="ECO:0000256" key="7">
    <source>
        <dbReference type="SAM" id="Phobius"/>
    </source>
</evidence>
<dbReference type="SMART" id="SM00388">
    <property type="entry name" value="HisKA"/>
    <property type="match status" value="1"/>
</dbReference>
<dbReference type="SMART" id="SM00387">
    <property type="entry name" value="HATPase_c"/>
    <property type="match status" value="1"/>
</dbReference>
<dbReference type="EMBL" id="JRHC01000001">
    <property type="protein sequence ID" value="KJF44771.1"/>
    <property type="molecule type" value="Genomic_DNA"/>
</dbReference>
<comment type="caution">
    <text evidence="9">The sequence shown here is derived from an EMBL/GenBank/DDBJ whole genome shotgun (WGS) entry which is preliminary data.</text>
</comment>
<dbReference type="AlphaFoldDB" id="A0A0D8JE34"/>
<name>A0A0D8JE34_9BACT</name>
<dbReference type="InterPro" id="IPR036890">
    <property type="entry name" value="HATPase_C_sf"/>
</dbReference>